<dbReference type="Proteomes" id="UP000528824">
    <property type="component" value="Unassembled WGS sequence"/>
</dbReference>
<proteinExistence type="predicted"/>
<evidence type="ECO:0000313" key="2">
    <source>
        <dbReference type="Proteomes" id="UP000528824"/>
    </source>
</evidence>
<comment type="caution">
    <text evidence="1">The sequence shown here is derived from an EMBL/GenBank/DDBJ whole genome shotgun (WGS) entry which is preliminary data.</text>
</comment>
<reference evidence="1 2" key="1">
    <citation type="submission" date="2020-08" db="EMBL/GenBank/DDBJ databases">
        <title>Genomic Encyclopedia of Type Strains, Phase IV (KMG-V): Genome sequencing to study the core and pangenomes of soil and plant-associated prokaryotes.</title>
        <authorList>
            <person name="Whitman W."/>
        </authorList>
    </citation>
    <scope>NUCLEOTIDE SEQUENCE [LARGE SCALE GENOMIC DNA]</scope>
    <source>
        <strain evidence="1 2">SEMIA 4034</strain>
    </source>
</reference>
<keyword evidence="2" id="KW-1185">Reference proteome</keyword>
<organism evidence="1 2">
    <name type="scientific">Rhizobium lentis</name>
    <dbReference type="NCBI Taxonomy" id="1138194"/>
    <lineage>
        <taxon>Bacteria</taxon>
        <taxon>Pseudomonadati</taxon>
        <taxon>Pseudomonadota</taxon>
        <taxon>Alphaproteobacteria</taxon>
        <taxon>Hyphomicrobiales</taxon>
        <taxon>Rhizobiaceae</taxon>
        <taxon>Rhizobium/Agrobacterium group</taxon>
        <taxon>Rhizobium</taxon>
    </lineage>
</organism>
<protein>
    <submittedName>
        <fullName evidence="1">Uncharacterized protein</fullName>
    </submittedName>
</protein>
<dbReference type="EMBL" id="JACHBC010000020">
    <property type="protein sequence ID" value="MBB5564343.1"/>
    <property type="molecule type" value="Genomic_DNA"/>
</dbReference>
<accession>A0A7W9CYA8</accession>
<evidence type="ECO:0000313" key="1">
    <source>
        <dbReference type="EMBL" id="MBB5564343.1"/>
    </source>
</evidence>
<name>A0A7W9CYA8_9HYPH</name>
<gene>
    <name evidence="1" type="ORF">GGI59_006051</name>
</gene>
<dbReference type="AlphaFoldDB" id="A0A7W9CYA8"/>
<sequence length="125" mass="13704">MATSHDPDTQAIVPFYIGLGFPQQGQRLWRIDVRTGGRLAVNQPMQQVQDVRLGRHACIQGQFHGPDNNLFVLMEDKSKDIGHLTVPAGAAEHLVLQLPEGQRQFQMLMMTAIVASELAVSTSAG</sequence>